<keyword evidence="1" id="KW-0812">Transmembrane</keyword>
<name>A0A917UAV8_9ACTN</name>
<keyword evidence="1" id="KW-0472">Membrane</keyword>
<feature type="domain" description="SAF" evidence="2">
    <location>
        <begin position="58"/>
        <end position="121"/>
    </location>
</feature>
<dbReference type="InterPro" id="IPR013974">
    <property type="entry name" value="SAF"/>
</dbReference>
<accession>A0A917UAV8</accession>
<feature type="transmembrane region" description="Helical" evidence="1">
    <location>
        <begin position="33"/>
        <end position="54"/>
    </location>
</feature>
<reference evidence="3" key="1">
    <citation type="journal article" date="2014" name="Int. J. Syst. Evol. Microbiol.">
        <title>Complete genome sequence of Corynebacterium casei LMG S-19264T (=DSM 44701T), isolated from a smear-ripened cheese.</title>
        <authorList>
            <consortium name="US DOE Joint Genome Institute (JGI-PGF)"/>
            <person name="Walter F."/>
            <person name="Albersmeier A."/>
            <person name="Kalinowski J."/>
            <person name="Ruckert C."/>
        </authorList>
    </citation>
    <scope>NUCLEOTIDE SEQUENCE</scope>
    <source>
        <strain evidence="3">CGMCC 4.7312</strain>
    </source>
</reference>
<protein>
    <submittedName>
        <fullName evidence="3">Membrane protein</fullName>
    </submittedName>
</protein>
<dbReference type="Pfam" id="PF08666">
    <property type="entry name" value="SAF"/>
    <property type="match status" value="1"/>
</dbReference>
<evidence type="ECO:0000313" key="4">
    <source>
        <dbReference type="Proteomes" id="UP000608890"/>
    </source>
</evidence>
<organism evidence="3 4">
    <name type="scientific">Micromonospora sonchi</name>
    <dbReference type="NCBI Taxonomy" id="1763543"/>
    <lineage>
        <taxon>Bacteria</taxon>
        <taxon>Bacillati</taxon>
        <taxon>Actinomycetota</taxon>
        <taxon>Actinomycetes</taxon>
        <taxon>Micromonosporales</taxon>
        <taxon>Micromonosporaceae</taxon>
        <taxon>Micromonospora</taxon>
    </lineage>
</organism>
<keyword evidence="1" id="KW-1133">Transmembrane helix</keyword>
<dbReference type="AlphaFoldDB" id="A0A917UAV8"/>
<dbReference type="SMART" id="SM00858">
    <property type="entry name" value="SAF"/>
    <property type="match status" value="1"/>
</dbReference>
<comment type="caution">
    <text evidence="3">The sequence shown here is derived from an EMBL/GenBank/DDBJ whole genome shotgun (WGS) entry which is preliminary data.</text>
</comment>
<dbReference type="Proteomes" id="UP000608890">
    <property type="component" value="Unassembled WGS sequence"/>
</dbReference>
<evidence type="ECO:0000313" key="3">
    <source>
        <dbReference type="EMBL" id="GGM67042.1"/>
    </source>
</evidence>
<dbReference type="RefSeq" id="WP_189050575.1">
    <property type="nucleotide sequence ID" value="NZ_BMNB01000055.1"/>
</dbReference>
<sequence length="220" mass="22377">MTPTATGDVSDRPTAAIPQRRVVRERSVRRGRLGVAVALMAVCALGAVALFGYVSRTQPYLALARDVPVGAQLTAADLVTVHLNPSPGIAGVHHDQTQDMIGKYAAVALLSGTLLNPGALVDKPFPAPGEQVVGLSLKAGQMPSTPLRPGATVLLVSTEETAQGEPGAAAPTIRAVVVHVIAGPRDGAATVSVAVRQSDGPVAARLAAQGRLVLTLTAGE</sequence>
<reference evidence="3" key="2">
    <citation type="submission" date="2020-09" db="EMBL/GenBank/DDBJ databases">
        <authorList>
            <person name="Sun Q."/>
            <person name="Zhou Y."/>
        </authorList>
    </citation>
    <scope>NUCLEOTIDE SEQUENCE</scope>
    <source>
        <strain evidence="3">CGMCC 4.7312</strain>
    </source>
</reference>
<evidence type="ECO:0000259" key="2">
    <source>
        <dbReference type="SMART" id="SM00858"/>
    </source>
</evidence>
<dbReference type="EMBL" id="BMNB01000055">
    <property type="protein sequence ID" value="GGM67042.1"/>
    <property type="molecule type" value="Genomic_DNA"/>
</dbReference>
<gene>
    <name evidence="3" type="ORF">GCM10011608_60440</name>
</gene>
<dbReference type="CDD" id="cd11614">
    <property type="entry name" value="SAF_CpaB_FlgA_like"/>
    <property type="match status" value="1"/>
</dbReference>
<keyword evidence="4" id="KW-1185">Reference proteome</keyword>
<evidence type="ECO:0000256" key="1">
    <source>
        <dbReference type="SAM" id="Phobius"/>
    </source>
</evidence>
<proteinExistence type="predicted"/>